<evidence type="ECO:0000313" key="3">
    <source>
        <dbReference type="Proteomes" id="UP000031671"/>
    </source>
</evidence>
<protein>
    <submittedName>
        <fullName evidence="2">Integrase-like protein</fullName>
    </submittedName>
</protein>
<organism evidence="2 3">
    <name type="scientific">Vibrio ishigakensis</name>
    <dbReference type="NCBI Taxonomy" id="1481914"/>
    <lineage>
        <taxon>Bacteria</taxon>
        <taxon>Pseudomonadati</taxon>
        <taxon>Pseudomonadota</taxon>
        <taxon>Gammaproteobacteria</taxon>
        <taxon>Vibrionales</taxon>
        <taxon>Vibrionaceae</taxon>
        <taxon>Vibrio</taxon>
    </lineage>
</organism>
<evidence type="ECO:0000256" key="1">
    <source>
        <dbReference type="ARBA" id="ARBA00023125"/>
    </source>
</evidence>
<gene>
    <name evidence="2" type="ORF">JCM19231_4875</name>
</gene>
<dbReference type="EMBL" id="BBRZ01000086">
    <property type="protein sequence ID" value="GAM58415.1"/>
    <property type="molecule type" value="Genomic_DNA"/>
</dbReference>
<proteinExistence type="predicted"/>
<reference evidence="2 3" key="1">
    <citation type="submission" date="2015-01" db="EMBL/GenBank/DDBJ databases">
        <title>Vibrio sp. C1 JCM 19231 whole genome shotgun sequence.</title>
        <authorList>
            <person name="Sawabe T."/>
            <person name="Meirelles P."/>
            <person name="Feng G."/>
            <person name="Sayaka M."/>
            <person name="Hattori M."/>
            <person name="Ohkuma M."/>
        </authorList>
    </citation>
    <scope>NUCLEOTIDE SEQUENCE [LARGE SCALE GENOMIC DNA]</scope>
    <source>
        <strain evidence="3">JCM 19231</strain>
    </source>
</reference>
<dbReference type="AlphaFoldDB" id="A0A0B8NV85"/>
<reference evidence="2 3" key="2">
    <citation type="submission" date="2015-01" db="EMBL/GenBank/DDBJ databases">
        <authorList>
            <consortium name="NBRP consortium"/>
            <person name="Sawabe T."/>
            <person name="Meirelles P."/>
            <person name="Feng G."/>
            <person name="Sayaka M."/>
            <person name="Hattori M."/>
            <person name="Ohkuma M."/>
        </authorList>
    </citation>
    <scope>NUCLEOTIDE SEQUENCE [LARGE SCALE GENOMIC DNA]</scope>
    <source>
        <strain evidence="3">JCM 19231</strain>
    </source>
</reference>
<dbReference type="SUPFAM" id="SSF47823">
    <property type="entry name" value="lambda integrase-like, N-terminal domain"/>
    <property type="match status" value="1"/>
</dbReference>
<evidence type="ECO:0000313" key="2">
    <source>
        <dbReference type="EMBL" id="GAM58415.1"/>
    </source>
</evidence>
<keyword evidence="1" id="KW-0238">DNA-binding</keyword>
<dbReference type="Proteomes" id="UP000031671">
    <property type="component" value="Unassembled WGS sequence"/>
</dbReference>
<dbReference type="InterPro" id="IPR010998">
    <property type="entry name" value="Integrase_recombinase_N"/>
</dbReference>
<name>A0A0B8NV85_9VIBR</name>
<dbReference type="Gene3D" id="1.10.150.130">
    <property type="match status" value="1"/>
</dbReference>
<dbReference type="GO" id="GO:0003677">
    <property type="term" value="F:DNA binding"/>
    <property type="evidence" value="ECO:0007669"/>
    <property type="project" value="UniProtKB-KW"/>
</dbReference>
<accession>A0A0B8NV85</accession>
<sequence>MEFCQLKKVSALPASTTAVRLFLEKQTQTRKYSTIKRMAITIGLVHRFHEYPDPCNHALSK</sequence>
<keyword evidence="3" id="KW-1185">Reference proteome</keyword>
<comment type="caution">
    <text evidence="2">The sequence shown here is derived from an EMBL/GenBank/DDBJ whole genome shotgun (WGS) entry which is preliminary data.</text>
</comment>